<evidence type="ECO:0000313" key="2">
    <source>
        <dbReference type="Proteomes" id="UP000199514"/>
    </source>
</evidence>
<gene>
    <name evidence="1" type="ORF">SAMN05421780_11119</name>
</gene>
<proteinExistence type="predicted"/>
<organism evidence="1 2">
    <name type="scientific">Flexibacter flexilis DSM 6793</name>
    <dbReference type="NCBI Taxonomy" id="927664"/>
    <lineage>
        <taxon>Bacteria</taxon>
        <taxon>Pseudomonadati</taxon>
        <taxon>Bacteroidota</taxon>
        <taxon>Cytophagia</taxon>
        <taxon>Cytophagales</taxon>
        <taxon>Flexibacteraceae</taxon>
        <taxon>Flexibacter</taxon>
    </lineage>
</organism>
<reference evidence="1 2" key="1">
    <citation type="submission" date="2016-10" db="EMBL/GenBank/DDBJ databases">
        <authorList>
            <person name="de Groot N.N."/>
        </authorList>
    </citation>
    <scope>NUCLEOTIDE SEQUENCE [LARGE SCALE GENOMIC DNA]</scope>
    <source>
        <strain evidence="1 2">DSM 6793</strain>
    </source>
</reference>
<accession>A0A1I1MQ07</accession>
<keyword evidence="2" id="KW-1185">Reference proteome</keyword>
<sequence length="161" mass="18407">MENQIIKPAYCLKELDNLAKRLSLYSDSEIAIKDPDEITICHINIEGEDSNYIARHLSRIADKAKDIGIRFLSIRYGYGRVNKPIVLYLADEVPEKQAQSEQANAFDSPSQLFGEMSQEAKRKGYAVMHAFLSEIVPVLDEFKEEIAARMNTTVFRFDEDE</sequence>
<dbReference type="STRING" id="927664.SAMN05421780_11119"/>
<evidence type="ECO:0000313" key="1">
    <source>
        <dbReference type="EMBL" id="SFC86952.1"/>
    </source>
</evidence>
<dbReference type="AlphaFoldDB" id="A0A1I1MQ07"/>
<protein>
    <submittedName>
        <fullName evidence="1">Uncharacterized protein</fullName>
    </submittedName>
</protein>
<dbReference type="EMBL" id="FOLE01000011">
    <property type="protein sequence ID" value="SFC86952.1"/>
    <property type="molecule type" value="Genomic_DNA"/>
</dbReference>
<dbReference type="RefSeq" id="WP_091515516.1">
    <property type="nucleotide sequence ID" value="NZ_FOLE01000011.1"/>
</dbReference>
<dbReference type="Proteomes" id="UP000199514">
    <property type="component" value="Unassembled WGS sequence"/>
</dbReference>
<name>A0A1I1MQ07_9BACT</name>